<dbReference type="EMBL" id="REFZ01000009">
    <property type="protein sequence ID" value="RQG99481.1"/>
    <property type="molecule type" value="Genomic_DNA"/>
</dbReference>
<feature type="transmembrane region" description="Helical" evidence="1">
    <location>
        <begin position="182"/>
        <end position="201"/>
    </location>
</feature>
<name>A0A3N6MT07_NATCH</name>
<protein>
    <submittedName>
        <fullName evidence="2">Uncharacterized protein</fullName>
    </submittedName>
</protein>
<feature type="transmembrane region" description="Helical" evidence="1">
    <location>
        <begin position="74"/>
        <end position="92"/>
    </location>
</feature>
<evidence type="ECO:0000256" key="1">
    <source>
        <dbReference type="SAM" id="Phobius"/>
    </source>
</evidence>
<keyword evidence="3" id="KW-1185">Reference proteome</keyword>
<proteinExistence type="predicted"/>
<dbReference type="AlphaFoldDB" id="A0A3N6MT07"/>
<feature type="transmembrane region" description="Helical" evidence="1">
    <location>
        <begin position="149"/>
        <end position="170"/>
    </location>
</feature>
<organism evidence="2 3">
    <name type="scientific">Natrarchaeobius chitinivorans</name>
    <dbReference type="NCBI Taxonomy" id="1679083"/>
    <lineage>
        <taxon>Archaea</taxon>
        <taxon>Methanobacteriati</taxon>
        <taxon>Methanobacteriota</taxon>
        <taxon>Stenosarchaea group</taxon>
        <taxon>Halobacteria</taxon>
        <taxon>Halobacteriales</taxon>
        <taxon>Natrialbaceae</taxon>
        <taxon>Natrarchaeobius</taxon>
    </lineage>
</organism>
<reference evidence="2 3" key="1">
    <citation type="submission" date="2018-10" db="EMBL/GenBank/DDBJ databases">
        <title>Natrarchaeobius chitinivorans gen. nov., sp. nov., and Natrarchaeobius haloalkaliphilus sp. nov., alkaliphilic, chitin-utilizing haloarchaea from hypersaline alkaline lakes.</title>
        <authorList>
            <person name="Sorokin D.Y."/>
            <person name="Elcheninov A.G."/>
            <person name="Kostrikina N.A."/>
            <person name="Bale N.J."/>
            <person name="Sinninghe Damste J.S."/>
            <person name="Khijniak T.V."/>
            <person name="Kublanov I.V."/>
            <person name="Toshchakov S.V."/>
        </authorList>
    </citation>
    <scope>NUCLEOTIDE SEQUENCE [LARGE SCALE GENOMIC DNA]</scope>
    <source>
        <strain evidence="2 3">AArcht7</strain>
    </source>
</reference>
<sequence>MVTPIAVRYETDRDHAIWLIPIGGLWGLVLDVHHVAPVFERELYAIHNSPWADLFAFHYTLDRQAVRTFSLERIFVSIVLFIGAVAIFWGTRRLRPGAYQIRTGLDRVIGAGVTTVIAASYATVAMGVAVSVQEGFRSVSTIVGNDSTLVGGIVVGAIGIGLGLLCGLGLEGIPGDKRRTRPSVTALGGGAFGVMVWLGGVGIGVPLRDRFLSEGNLSIPFIHWGGLVALVVYGATFGVAYGIVRGVFQLGEPRQPLKEL</sequence>
<dbReference type="OrthoDB" id="236291at2157"/>
<keyword evidence="1" id="KW-1133">Transmembrane helix</keyword>
<gene>
    <name evidence="2" type="ORF">EA472_14775</name>
</gene>
<comment type="caution">
    <text evidence="2">The sequence shown here is derived from an EMBL/GenBank/DDBJ whole genome shotgun (WGS) entry which is preliminary data.</text>
</comment>
<dbReference type="Proteomes" id="UP000281431">
    <property type="component" value="Unassembled WGS sequence"/>
</dbReference>
<evidence type="ECO:0000313" key="3">
    <source>
        <dbReference type="Proteomes" id="UP000281431"/>
    </source>
</evidence>
<feature type="transmembrane region" description="Helical" evidence="1">
    <location>
        <begin position="221"/>
        <end position="244"/>
    </location>
</feature>
<accession>A0A3N6MT07</accession>
<evidence type="ECO:0000313" key="2">
    <source>
        <dbReference type="EMBL" id="RQG99481.1"/>
    </source>
</evidence>
<keyword evidence="1" id="KW-0812">Transmembrane</keyword>
<feature type="transmembrane region" description="Helical" evidence="1">
    <location>
        <begin position="104"/>
        <end position="129"/>
    </location>
</feature>
<keyword evidence="1" id="KW-0472">Membrane</keyword>